<feature type="compositionally biased region" description="Low complexity" evidence="1">
    <location>
        <begin position="751"/>
        <end position="762"/>
    </location>
</feature>
<feature type="region of interest" description="Disordered" evidence="1">
    <location>
        <begin position="629"/>
        <end position="651"/>
    </location>
</feature>
<sequence>MYALATNHKFQAVVAALGIALSLGTYTRVYRRVTTMGPYDQFLLFGDSITQFSCSQERGFAFTPALQDAYIRRLDVINRGFSGYNTSQALKALPEFMPTPAQARLRFMTVFFGANDACVPGGPTGQHVPLDQYMRNVQAIVRHPLVSSHTARLILITPPPFDEHQSGDGIRTAEHTKKYADACRQVGKELGVAVLDLWSVFMTKAGWKPGQPLAGSKAAERNKVLGELLHDGLHFSPMGYRILYDEVNTNLPGNLYNISHDNKAYIIDFLRVQPRADIWRLQDEMKNVYATQAEHSDRLLRLERRQDDDSRLRSVWGNSSPFPSILSGTPQQDPGYNPASEAFKNFDQDQHSSMLGSLHLDTEDEPRRGASRANSVRFDESALHGQIGHGSRASSDFFPLRTGSGLGSHPMTERSSSHKSEGRQSSAGQSVQSARADSLGLDARQLSVSAARSAVVPLGPPPGLFILGPVPSIIRCWLDTNFSNESLLYAAVCTGSYKSILDSGLASQLGLQGQITTDRDGQQKVRLLVYLPEATIQQSSSHSSSPTHQLPTLTMDFTLQTMISEPNALQVVLGSDILRARNADILLSQDRLTLFDDGRNRLAVPLVRPEKAAIYQSLLTTNVSVQASSQPSDAAASNHSQDGQKKLQEQSYEAAATLQGSVPEEANAQGAAGANFAVGAPSFLQTSVIGSERKSAVTAQSNGRSSPAQKGNGLTDQKNAADSTTPDTPTRTETGSIWGSWRRGSAQNAGSDTTSSIPSSSSGYQRAGRGRGMKILKPVRSTTSSRSTSSTAALGPAGFDAAPSRFPENGRGVTQAIPGENEDVQPAMPPRSLSGEGKSPLQVVTNQPRSANPIGGASAFGWLNSNPQKRSPSATE</sequence>
<dbReference type="PANTHER" id="PTHR14209:SF19">
    <property type="entry name" value="ISOAMYL ACETATE-HYDROLYZING ESTERASE 1 HOMOLOG"/>
    <property type="match status" value="1"/>
</dbReference>
<dbReference type="InterPro" id="IPR045136">
    <property type="entry name" value="Iah1-like"/>
</dbReference>
<feature type="compositionally biased region" description="Polar residues" evidence="1">
    <location>
        <begin position="697"/>
        <end position="723"/>
    </location>
</feature>
<dbReference type="CDD" id="cd01838">
    <property type="entry name" value="Isoamyl_acetate_hydrolase_like"/>
    <property type="match status" value="1"/>
</dbReference>
<name>A0A1W5D3Z9_9LECA</name>
<dbReference type="Pfam" id="PF13472">
    <property type="entry name" value="Lipase_GDSL_2"/>
    <property type="match status" value="1"/>
</dbReference>
<organism evidence="3 4">
    <name type="scientific">Lasallia pustulata</name>
    <dbReference type="NCBI Taxonomy" id="136370"/>
    <lineage>
        <taxon>Eukaryota</taxon>
        <taxon>Fungi</taxon>
        <taxon>Dikarya</taxon>
        <taxon>Ascomycota</taxon>
        <taxon>Pezizomycotina</taxon>
        <taxon>Lecanoromycetes</taxon>
        <taxon>OSLEUM clade</taxon>
        <taxon>Umbilicariomycetidae</taxon>
        <taxon>Umbilicariales</taxon>
        <taxon>Umbilicariaceae</taxon>
        <taxon>Lasallia</taxon>
    </lineage>
</organism>
<evidence type="ECO:0000313" key="4">
    <source>
        <dbReference type="Proteomes" id="UP000192927"/>
    </source>
</evidence>
<feature type="region of interest" description="Disordered" evidence="1">
    <location>
        <begin position="321"/>
        <end position="343"/>
    </location>
</feature>
<feature type="region of interest" description="Disordered" evidence="1">
    <location>
        <begin position="385"/>
        <end position="436"/>
    </location>
</feature>
<feature type="compositionally biased region" description="Low complexity" evidence="1">
    <location>
        <begin position="780"/>
        <end position="791"/>
    </location>
</feature>
<accession>A0A1W5D3Z9</accession>
<feature type="compositionally biased region" description="Polar residues" evidence="1">
    <location>
        <begin position="423"/>
        <end position="435"/>
    </location>
</feature>
<feature type="domain" description="SGNH hydrolase-type esterase" evidence="2">
    <location>
        <begin position="44"/>
        <end position="242"/>
    </location>
</feature>
<dbReference type="EMBL" id="FWEW01001785">
    <property type="protein sequence ID" value="SLM37639.1"/>
    <property type="molecule type" value="Genomic_DNA"/>
</dbReference>
<dbReference type="AlphaFoldDB" id="A0A1W5D3Z9"/>
<proteinExistence type="predicted"/>
<keyword evidence="4" id="KW-1185">Reference proteome</keyword>
<dbReference type="InterPro" id="IPR013830">
    <property type="entry name" value="SGNH_hydro"/>
</dbReference>
<evidence type="ECO:0000313" key="3">
    <source>
        <dbReference type="EMBL" id="SLM37639.1"/>
    </source>
</evidence>
<feature type="compositionally biased region" description="Basic and acidic residues" evidence="1">
    <location>
        <begin position="411"/>
        <end position="422"/>
    </location>
</feature>
<feature type="compositionally biased region" description="Polar residues" evidence="1">
    <location>
        <begin position="321"/>
        <end position="334"/>
    </location>
</feature>
<dbReference type="PANTHER" id="PTHR14209">
    <property type="entry name" value="ISOAMYL ACETATE-HYDROLYZING ESTERASE 1"/>
    <property type="match status" value="1"/>
</dbReference>
<evidence type="ECO:0000256" key="1">
    <source>
        <dbReference type="SAM" id="MobiDB-lite"/>
    </source>
</evidence>
<evidence type="ECO:0000259" key="2">
    <source>
        <dbReference type="Pfam" id="PF13472"/>
    </source>
</evidence>
<dbReference type="Gene3D" id="3.40.50.1110">
    <property type="entry name" value="SGNH hydrolase"/>
    <property type="match status" value="1"/>
</dbReference>
<feature type="compositionally biased region" description="Low complexity" evidence="1">
    <location>
        <begin position="724"/>
        <end position="734"/>
    </location>
</feature>
<dbReference type="GO" id="GO:0016787">
    <property type="term" value="F:hydrolase activity"/>
    <property type="evidence" value="ECO:0007669"/>
    <property type="project" value="UniProtKB-KW"/>
</dbReference>
<keyword evidence="3" id="KW-0378">Hydrolase</keyword>
<protein>
    <submittedName>
        <fullName evidence="3">SGNH hydrolase-type esterase domain</fullName>
    </submittedName>
</protein>
<dbReference type="SUPFAM" id="SSF52266">
    <property type="entry name" value="SGNH hydrolase"/>
    <property type="match status" value="1"/>
</dbReference>
<dbReference type="InterPro" id="IPR036514">
    <property type="entry name" value="SGNH_hydro_sf"/>
</dbReference>
<feature type="compositionally biased region" description="Polar residues" evidence="1">
    <location>
        <begin position="863"/>
        <end position="876"/>
    </location>
</feature>
<reference evidence="4" key="1">
    <citation type="submission" date="2017-03" db="EMBL/GenBank/DDBJ databases">
        <authorList>
            <person name="Sharma R."/>
            <person name="Thines M."/>
        </authorList>
    </citation>
    <scope>NUCLEOTIDE SEQUENCE [LARGE SCALE GENOMIC DNA]</scope>
</reference>
<feature type="region of interest" description="Disordered" evidence="1">
    <location>
        <begin position="694"/>
        <end position="876"/>
    </location>
</feature>
<dbReference type="Proteomes" id="UP000192927">
    <property type="component" value="Unassembled WGS sequence"/>
</dbReference>